<dbReference type="EMBL" id="JAAYYV010000112">
    <property type="protein sequence ID" value="NLF53612.1"/>
    <property type="molecule type" value="Genomic_DNA"/>
</dbReference>
<evidence type="ECO:0000313" key="2">
    <source>
        <dbReference type="Proteomes" id="UP000536534"/>
    </source>
</evidence>
<name>A0A7X7LUF4_9RHOO</name>
<evidence type="ECO:0000313" key="1">
    <source>
        <dbReference type="EMBL" id="NLF53612.1"/>
    </source>
</evidence>
<dbReference type="Proteomes" id="UP000536534">
    <property type="component" value="Unassembled WGS sequence"/>
</dbReference>
<accession>A0A7X7LUF4</accession>
<protein>
    <submittedName>
        <fullName evidence="1">Uncharacterized protein</fullName>
    </submittedName>
</protein>
<dbReference type="OrthoDB" id="7019622at2"/>
<reference evidence="1 2" key="1">
    <citation type="journal article" date="2020" name="Biotechnol. Biofuels">
        <title>New insights from the biogas microbiome by comprehensive genome-resolved metagenomics of nearly 1600 species originating from multiple anaerobic digesters.</title>
        <authorList>
            <person name="Campanaro S."/>
            <person name="Treu L."/>
            <person name="Rodriguez-R L.M."/>
            <person name="Kovalovszki A."/>
            <person name="Ziels R.M."/>
            <person name="Maus I."/>
            <person name="Zhu X."/>
            <person name="Kougias P.G."/>
            <person name="Basile A."/>
            <person name="Luo G."/>
            <person name="Schluter A."/>
            <person name="Konstantinidis K.T."/>
            <person name="Angelidaki I."/>
        </authorList>
    </citation>
    <scope>NUCLEOTIDE SEQUENCE [LARGE SCALE GENOMIC DNA]</scope>
    <source>
        <strain evidence="1">AS06rmzACSIP_256</strain>
    </source>
</reference>
<comment type="caution">
    <text evidence="1">The sequence shown here is derived from an EMBL/GenBank/DDBJ whole genome shotgun (WGS) entry which is preliminary data.</text>
</comment>
<sequence>MLAAGLVAFGVADAEAASPRPIPDAARKARVSFVGGAAYLGGDPIRLSPGAQVRDENNRIVLPSHLRGEYRMRVLVDANGQLHRAWILTPDEIAAPEPKR</sequence>
<dbReference type="AlphaFoldDB" id="A0A7X7LUF4"/>
<gene>
    <name evidence="1" type="ORF">GX576_04290</name>
</gene>
<proteinExistence type="predicted"/>
<organism evidence="1 2">
    <name type="scientific">Thauera phenolivorans</name>
    <dbReference type="NCBI Taxonomy" id="1792543"/>
    <lineage>
        <taxon>Bacteria</taxon>
        <taxon>Pseudomonadati</taxon>
        <taxon>Pseudomonadota</taxon>
        <taxon>Betaproteobacteria</taxon>
        <taxon>Rhodocyclales</taxon>
        <taxon>Zoogloeaceae</taxon>
        <taxon>Thauera</taxon>
    </lineage>
</organism>